<dbReference type="Proteomes" id="UP000179047">
    <property type="component" value="Unassembled WGS sequence"/>
</dbReference>
<organism evidence="2 3">
    <name type="scientific">Candidatus Yanofskybacteria bacterium RIFCSPLOWO2_01_FULL_49_25</name>
    <dbReference type="NCBI Taxonomy" id="1802701"/>
    <lineage>
        <taxon>Bacteria</taxon>
        <taxon>Candidatus Yanofskyibacteriota</taxon>
    </lineage>
</organism>
<name>A0A1F8GSD3_9BACT</name>
<feature type="transmembrane region" description="Helical" evidence="1">
    <location>
        <begin position="17"/>
        <end position="35"/>
    </location>
</feature>
<keyword evidence="1" id="KW-1133">Transmembrane helix</keyword>
<evidence type="ECO:0000313" key="2">
    <source>
        <dbReference type="EMBL" id="OGN27556.1"/>
    </source>
</evidence>
<accession>A0A1F8GSD3</accession>
<keyword evidence="1" id="KW-0472">Membrane</keyword>
<proteinExistence type="predicted"/>
<dbReference type="STRING" id="1802701.A3A33_05040"/>
<evidence type="ECO:0000256" key="1">
    <source>
        <dbReference type="SAM" id="Phobius"/>
    </source>
</evidence>
<reference evidence="2 3" key="1">
    <citation type="journal article" date="2016" name="Nat. Commun.">
        <title>Thousands of microbial genomes shed light on interconnected biogeochemical processes in an aquifer system.</title>
        <authorList>
            <person name="Anantharaman K."/>
            <person name="Brown C.T."/>
            <person name="Hug L.A."/>
            <person name="Sharon I."/>
            <person name="Castelle C.J."/>
            <person name="Probst A.J."/>
            <person name="Thomas B.C."/>
            <person name="Singh A."/>
            <person name="Wilkins M.J."/>
            <person name="Karaoz U."/>
            <person name="Brodie E.L."/>
            <person name="Williams K.H."/>
            <person name="Hubbard S.S."/>
            <person name="Banfield J.F."/>
        </authorList>
    </citation>
    <scope>NUCLEOTIDE SEQUENCE [LARGE SCALE GENOMIC DNA]</scope>
</reference>
<keyword evidence="1" id="KW-0812">Transmembrane</keyword>
<evidence type="ECO:0000313" key="3">
    <source>
        <dbReference type="Proteomes" id="UP000179047"/>
    </source>
</evidence>
<dbReference type="AlphaFoldDB" id="A0A1F8GSD3"/>
<protein>
    <submittedName>
        <fullName evidence="2">Uncharacterized protein</fullName>
    </submittedName>
</protein>
<sequence>MKLLDEIRQQPEHIRHIFMWTMVVLSFSIIGFVWFQSKSRQVVALLNPEKAQQDEARNLAANDKSPSPFAAIGNSFKDLTANISALWKKSSPALLQNYSAITPVPPRPLPVK</sequence>
<gene>
    <name evidence="2" type="ORF">A3A33_05040</name>
</gene>
<comment type="caution">
    <text evidence="2">The sequence shown here is derived from an EMBL/GenBank/DDBJ whole genome shotgun (WGS) entry which is preliminary data.</text>
</comment>
<dbReference type="EMBL" id="MGKP01000029">
    <property type="protein sequence ID" value="OGN27556.1"/>
    <property type="molecule type" value="Genomic_DNA"/>
</dbReference>